<dbReference type="RefSeq" id="WP_204940826.1">
    <property type="nucleotide sequence ID" value="NZ_JAFBBP010000001.1"/>
</dbReference>
<sequence length="380" mass="41392">MTTEAYELATDVIGVRLHTRGPVTLPWLARSVVPVARALHGDGNAVVHLRRGWRHGPHVDVVAYGGAGGTADWATVAAELDAGPLDEARALSEEDYLTQAREFGRLEAVPPPYLPMAEHGAVQLLRREDTGPRQPALRALPGWEVAQSVLTTPLLDMVDELARRPEQGNVRLGEAFAALADSYFLGLAHGVYSFRSHVEAFLAWARPTRDVRPVFAERLARDAAVLRPVVEQRLAGTPSGPAAAWRTAFAYCAGTFDAAVTDGTLSLDLLDEITGSVDTAAMGPPSAPDVVPTGDQPDTEFHRRVAASGAYDRTTQWFAAYRVLINLFYQQLPLLTVSPMQRYYMCYAISELVDEVLGESWQDRLTRDRVRVVAAAGRAA</sequence>
<dbReference type="EMBL" id="JAFBBP010000001">
    <property type="protein sequence ID" value="MBM7489432.1"/>
    <property type="molecule type" value="Genomic_DNA"/>
</dbReference>
<dbReference type="Proteomes" id="UP000764837">
    <property type="component" value="Unassembled WGS sequence"/>
</dbReference>
<protein>
    <recommendedName>
        <fullName evidence="3">Thiopeptide-type bacteriocin biosynthesis domain-containing protein</fullName>
    </recommendedName>
</protein>
<evidence type="ECO:0008006" key="3">
    <source>
        <dbReference type="Google" id="ProtNLM"/>
    </source>
</evidence>
<accession>A0ABS2LMU6</accession>
<proteinExistence type="predicted"/>
<name>A0ABS2LMU6_9ACTN</name>
<keyword evidence="2" id="KW-1185">Reference proteome</keyword>
<organism evidence="1 2">
    <name type="scientific">Micromonospora luteifusca</name>
    <dbReference type="NCBI Taxonomy" id="709860"/>
    <lineage>
        <taxon>Bacteria</taxon>
        <taxon>Bacillati</taxon>
        <taxon>Actinomycetota</taxon>
        <taxon>Actinomycetes</taxon>
        <taxon>Micromonosporales</taxon>
        <taxon>Micromonosporaceae</taxon>
        <taxon>Micromonospora</taxon>
    </lineage>
</organism>
<gene>
    <name evidence="1" type="ORF">JOD64_000654</name>
</gene>
<comment type="caution">
    <text evidence="1">The sequence shown here is derived from an EMBL/GenBank/DDBJ whole genome shotgun (WGS) entry which is preliminary data.</text>
</comment>
<reference evidence="1 2" key="1">
    <citation type="submission" date="2021-01" db="EMBL/GenBank/DDBJ databases">
        <title>Sequencing the genomes of 1000 actinobacteria strains.</title>
        <authorList>
            <person name="Klenk H.-P."/>
        </authorList>
    </citation>
    <scope>NUCLEOTIDE SEQUENCE [LARGE SCALE GENOMIC DNA]</scope>
    <source>
        <strain evidence="1 2">DSM 100204</strain>
    </source>
</reference>
<evidence type="ECO:0000313" key="2">
    <source>
        <dbReference type="Proteomes" id="UP000764837"/>
    </source>
</evidence>
<evidence type="ECO:0000313" key="1">
    <source>
        <dbReference type="EMBL" id="MBM7489432.1"/>
    </source>
</evidence>